<proteinExistence type="predicted"/>
<comment type="caution">
    <text evidence="3">The sequence shown here is derived from an EMBL/GenBank/DDBJ whole genome shotgun (WGS) entry which is preliminary data.</text>
</comment>
<reference evidence="3 4" key="1">
    <citation type="submission" date="2014-02" db="EMBL/GenBank/DDBJ databases">
        <authorList>
            <person name="Sears C."/>
            <person name="Carroll K."/>
            <person name="Sack B.R."/>
            <person name="Qadri F."/>
            <person name="Myers L.L."/>
            <person name="Chung G.-T."/>
            <person name="Escheverria P."/>
            <person name="Fraser C.M."/>
            <person name="Sadzewicz L."/>
            <person name="Shefchek K.A."/>
            <person name="Tallon L."/>
            <person name="Das S.P."/>
            <person name="Daugherty S."/>
            <person name="Mongodin E.F."/>
        </authorList>
    </citation>
    <scope>NUCLEOTIDE SEQUENCE [LARGE SCALE GENOMIC DNA]</scope>
    <source>
        <strain evidence="4">3988T(B)14</strain>
    </source>
</reference>
<evidence type="ECO:0000313" key="3">
    <source>
        <dbReference type="EMBL" id="EXY76754.1"/>
    </source>
</evidence>
<dbReference type="PATRIC" id="fig|1339315.3.peg.299"/>
<evidence type="ECO:0000313" key="4">
    <source>
        <dbReference type="Proteomes" id="UP000020529"/>
    </source>
</evidence>
<organism evidence="3 4">
    <name type="scientific">Bacteroides fragilis str. 3988T(B)14</name>
    <dbReference type="NCBI Taxonomy" id="1339315"/>
    <lineage>
        <taxon>Bacteria</taxon>
        <taxon>Pseudomonadati</taxon>
        <taxon>Bacteroidota</taxon>
        <taxon>Bacteroidia</taxon>
        <taxon>Bacteroidales</taxon>
        <taxon>Bacteroidaceae</taxon>
        <taxon>Bacteroides</taxon>
    </lineage>
</organism>
<dbReference type="AlphaFoldDB" id="A0A015SX84"/>
<feature type="compositionally biased region" description="Acidic residues" evidence="1">
    <location>
        <begin position="86"/>
        <end position="110"/>
    </location>
</feature>
<keyword evidence="2" id="KW-0812">Transmembrane</keyword>
<name>A0A015SX84_BACFG</name>
<dbReference type="RefSeq" id="WP_004294826.1">
    <property type="nucleotide sequence ID" value="NZ_JGCY01000101.1"/>
</dbReference>
<dbReference type="EMBL" id="JGCY01000101">
    <property type="protein sequence ID" value="EXY76754.1"/>
    <property type="molecule type" value="Genomic_DNA"/>
</dbReference>
<feature type="region of interest" description="Disordered" evidence="1">
    <location>
        <begin position="84"/>
        <end position="110"/>
    </location>
</feature>
<evidence type="ECO:0000256" key="1">
    <source>
        <dbReference type="SAM" id="MobiDB-lite"/>
    </source>
</evidence>
<accession>A0A015SX84</accession>
<keyword evidence="2" id="KW-0472">Membrane</keyword>
<dbReference type="Proteomes" id="UP000020529">
    <property type="component" value="Unassembled WGS sequence"/>
</dbReference>
<sequence length="220" mass="23626">MVIYCILTGLAVYYIALWLWYRYTDSRTSTSKADDVSLPQNKVSSYTLVGESRYKSGLIGTAQDKSGHLPQTAGNDTIFAPQAGEQSEENISEATPEAEETPGYENDEPDYEDEEIAGYMDGDDDTGRATGVSFDELGEAVRTANADNPTEAEQRQAAGTLASIEGTNLYDAVVENINGGLAKVAELLGRNEAELATAAVPAGTGNTSKEHEAFDMNDFL</sequence>
<evidence type="ECO:0000256" key="2">
    <source>
        <dbReference type="SAM" id="Phobius"/>
    </source>
</evidence>
<gene>
    <name evidence="3" type="ORF">M124_4343</name>
</gene>
<feature type="transmembrane region" description="Helical" evidence="2">
    <location>
        <begin position="6"/>
        <end position="23"/>
    </location>
</feature>
<keyword evidence="2" id="KW-1133">Transmembrane helix</keyword>
<protein>
    <submittedName>
        <fullName evidence="3">Putative conserved protein found in conjugate transposon</fullName>
    </submittedName>
</protein>